<keyword evidence="2" id="KW-1185">Reference proteome</keyword>
<gene>
    <name evidence="1" type="ORF">AK812_SmicGene44585</name>
</gene>
<dbReference type="Proteomes" id="UP000186817">
    <property type="component" value="Unassembled WGS sequence"/>
</dbReference>
<evidence type="ECO:0000313" key="1">
    <source>
        <dbReference type="EMBL" id="OLP75594.1"/>
    </source>
</evidence>
<organism evidence="1 2">
    <name type="scientific">Symbiodinium microadriaticum</name>
    <name type="common">Dinoflagellate</name>
    <name type="synonym">Zooxanthella microadriatica</name>
    <dbReference type="NCBI Taxonomy" id="2951"/>
    <lineage>
        <taxon>Eukaryota</taxon>
        <taxon>Sar</taxon>
        <taxon>Alveolata</taxon>
        <taxon>Dinophyceae</taxon>
        <taxon>Suessiales</taxon>
        <taxon>Symbiodiniaceae</taxon>
        <taxon>Symbiodinium</taxon>
    </lineage>
</organism>
<evidence type="ECO:0000313" key="2">
    <source>
        <dbReference type="Proteomes" id="UP000186817"/>
    </source>
</evidence>
<proteinExistence type="predicted"/>
<reference evidence="1 2" key="1">
    <citation type="submission" date="2016-02" db="EMBL/GenBank/DDBJ databases">
        <title>Genome analysis of coral dinoflagellate symbionts highlights evolutionary adaptations to a symbiotic lifestyle.</title>
        <authorList>
            <person name="Aranda M."/>
            <person name="Li Y."/>
            <person name="Liew Y.J."/>
            <person name="Baumgarten S."/>
            <person name="Simakov O."/>
            <person name="Wilson M."/>
            <person name="Piel J."/>
            <person name="Ashoor H."/>
            <person name="Bougouffa S."/>
            <person name="Bajic V.B."/>
            <person name="Ryu T."/>
            <person name="Ravasi T."/>
            <person name="Bayer T."/>
            <person name="Micklem G."/>
            <person name="Kim H."/>
            <person name="Bhak J."/>
            <person name="Lajeunesse T.C."/>
            <person name="Voolstra C.R."/>
        </authorList>
    </citation>
    <scope>NUCLEOTIDE SEQUENCE [LARGE SCALE GENOMIC DNA]</scope>
    <source>
        <strain evidence="1 2">CCMP2467</strain>
    </source>
</reference>
<sequence>MSTARPDVQPDVVLAADAVEEFSFLLKVEGEDQTSLSKGEVLFFLITWEDCVIRLYDQDVRASNEAIRTGEVASNLESSFMCSGL</sequence>
<dbReference type="EMBL" id="LSRX01002387">
    <property type="protein sequence ID" value="OLP75594.1"/>
    <property type="molecule type" value="Genomic_DNA"/>
</dbReference>
<comment type="caution">
    <text evidence="1">The sequence shown here is derived from an EMBL/GenBank/DDBJ whole genome shotgun (WGS) entry which is preliminary data.</text>
</comment>
<accession>A0A1Q9BY30</accession>
<protein>
    <submittedName>
        <fullName evidence="1">Uncharacterized protein</fullName>
    </submittedName>
</protein>
<dbReference type="AlphaFoldDB" id="A0A1Q9BY30"/>
<name>A0A1Q9BY30_SYMMI</name>